<reference evidence="2 3" key="2">
    <citation type="submission" date="2018-11" db="EMBL/GenBank/DDBJ databases">
        <authorList>
            <consortium name="Pathogen Informatics"/>
        </authorList>
    </citation>
    <scope>NUCLEOTIDE SEQUENCE [LARGE SCALE GENOMIC DNA]</scope>
</reference>
<evidence type="ECO:0000313" key="3">
    <source>
        <dbReference type="Proteomes" id="UP000271162"/>
    </source>
</evidence>
<accession>A0A0N4YHE6</accession>
<proteinExistence type="predicted"/>
<dbReference type="Proteomes" id="UP000271162">
    <property type="component" value="Unassembled WGS sequence"/>
</dbReference>
<evidence type="ECO:0000256" key="1">
    <source>
        <dbReference type="SAM" id="MobiDB-lite"/>
    </source>
</evidence>
<gene>
    <name evidence="2" type="ORF">NBR_LOCUS16282</name>
</gene>
<organism evidence="4">
    <name type="scientific">Nippostrongylus brasiliensis</name>
    <name type="common">Rat hookworm</name>
    <dbReference type="NCBI Taxonomy" id="27835"/>
    <lineage>
        <taxon>Eukaryota</taxon>
        <taxon>Metazoa</taxon>
        <taxon>Ecdysozoa</taxon>
        <taxon>Nematoda</taxon>
        <taxon>Chromadorea</taxon>
        <taxon>Rhabditida</taxon>
        <taxon>Rhabditina</taxon>
        <taxon>Rhabditomorpha</taxon>
        <taxon>Strongyloidea</taxon>
        <taxon>Heligmosomidae</taxon>
        <taxon>Nippostrongylus</taxon>
    </lineage>
</organism>
<sequence length="88" mass="9987">MLSRSIFSTAKKHRPSRKQRLKRLADAAEEANTEEPSAKRSPQTAMPMPKVTLRPLLVEQEETSVMSNNDIRDIFYAVMVGMQGILKK</sequence>
<evidence type="ECO:0000313" key="2">
    <source>
        <dbReference type="EMBL" id="VDL79877.1"/>
    </source>
</evidence>
<dbReference type="WBParaSite" id="NBR_0001628101-mRNA-1">
    <property type="protein sequence ID" value="NBR_0001628101-mRNA-1"/>
    <property type="gene ID" value="NBR_0001628101"/>
</dbReference>
<keyword evidence="3" id="KW-1185">Reference proteome</keyword>
<feature type="region of interest" description="Disordered" evidence="1">
    <location>
        <begin position="1"/>
        <end position="49"/>
    </location>
</feature>
<dbReference type="AlphaFoldDB" id="A0A0N4YHE6"/>
<reference evidence="4" key="1">
    <citation type="submission" date="2017-02" db="UniProtKB">
        <authorList>
            <consortium name="WormBaseParasite"/>
        </authorList>
    </citation>
    <scope>IDENTIFICATION</scope>
</reference>
<feature type="compositionally biased region" description="Basic residues" evidence="1">
    <location>
        <begin position="10"/>
        <end position="22"/>
    </location>
</feature>
<name>A0A0N4YHE6_NIPBR</name>
<dbReference type="EMBL" id="UYSL01022129">
    <property type="protein sequence ID" value="VDL79877.1"/>
    <property type="molecule type" value="Genomic_DNA"/>
</dbReference>
<evidence type="ECO:0000313" key="4">
    <source>
        <dbReference type="WBParaSite" id="NBR_0001628101-mRNA-1"/>
    </source>
</evidence>
<protein>
    <submittedName>
        <fullName evidence="2 4">Uncharacterized protein</fullName>
    </submittedName>
</protein>